<protein>
    <submittedName>
        <fullName evidence="2">Uncharacterized protein</fullName>
    </submittedName>
</protein>
<comment type="caution">
    <text evidence="2">The sequence shown here is derived from an EMBL/GenBank/DDBJ whole genome shotgun (WGS) entry which is preliminary data.</text>
</comment>
<dbReference type="AlphaFoldDB" id="C0E5Z1"/>
<evidence type="ECO:0000313" key="3">
    <source>
        <dbReference type="Proteomes" id="UP000006247"/>
    </source>
</evidence>
<organism evidence="2 3">
    <name type="scientific">Corynebacterium matruchotii ATCC 33806</name>
    <dbReference type="NCBI Taxonomy" id="566549"/>
    <lineage>
        <taxon>Bacteria</taxon>
        <taxon>Bacillati</taxon>
        <taxon>Actinomycetota</taxon>
        <taxon>Actinomycetes</taxon>
        <taxon>Mycobacteriales</taxon>
        <taxon>Corynebacteriaceae</taxon>
        <taxon>Corynebacterium</taxon>
    </lineage>
</organism>
<evidence type="ECO:0000256" key="1">
    <source>
        <dbReference type="SAM" id="MobiDB-lite"/>
    </source>
</evidence>
<reference evidence="2 3" key="1">
    <citation type="submission" date="2009-01" db="EMBL/GenBank/DDBJ databases">
        <authorList>
            <person name="Fulton L."/>
            <person name="Clifton S."/>
            <person name="Chinwalla A.T."/>
            <person name="Mitreva M."/>
            <person name="Sodergren E."/>
            <person name="Weinstock G."/>
            <person name="Clifton S."/>
            <person name="Dooling D.J."/>
            <person name="Fulton B."/>
            <person name="Minx P."/>
            <person name="Pepin K.H."/>
            <person name="Johnson M."/>
            <person name="Bhonagiri V."/>
            <person name="Nash W.E."/>
            <person name="Mardis E.R."/>
            <person name="Wilson R.K."/>
        </authorList>
    </citation>
    <scope>NUCLEOTIDE SEQUENCE [LARGE SCALE GENOMIC DNA]</scope>
    <source>
        <strain evidence="2 3">ATCC 33806</strain>
    </source>
</reference>
<sequence length="54" mass="6281">MKRPPDRSPACGQQQSWPHTIKANGIKPMTDVTIFWRASPWFPRSPWFPLAGFR</sequence>
<accession>C0E5Z1</accession>
<gene>
    <name evidence="2" type="ORF">CORMATOL_02424</name>
</gene>
<feature type="region of interest" description="Disordered" evidence="1">
    <location>
        <begin position="1"/>
        <end position="20"/>
    </location>
</feature>
<proteinExistence type="predicted"/>
<dbReference type="Proteomes" id="UP000006247">
    <property type="component" value="Unassembled WGS sequence"/>
</dbReference>
<name>C0E5Z1_9CORY</name>
<dbReference type="EMBL" id="ACEB01000039">
    <property type="protein sequence ID" value="EEG26025.1"/>
    <property type="molecule type" value="Genomic_DNA"/>
</dbReference>
<dbReference type="HOGENOM" id="CLU_3042475_0_0_11"/>
<evidence type="ECO:0000313" key="2">
    <source>
        <dbReference type="EMBL" id="EEG26025.1"/>
    </source>
</evidence>